<dbReference type="AlphaFoldDB" id="A0A8G1R788"/>
<keyword evidence="1" id="KW-0732">Signal</keyword>
<name>A0A8G1R788_9EURO</name>
<evidence type="ECO:0008006" key="4">
    <source>
        <dbReference type="Google" id="ProtNLM"/>
    </source>
</evidence>
<organism evidence="2 3">
    <name type="scientific">Aspergillus piperis CBS 112811</name>
    <dbReference type="NCBI Taxonomy" id="1448313"/>
    <lineage>
        <taxon>Eukaryota</taxon>
        <taxon>Fungi</taxon>
        <taxon>Dikarya</taxon>
        <taxon>Ascomycota</taxon>
        <taxon>Pezizomycotina</taxon>
        <taxon>Eurotiomycetes</taxon>
        <taxon>Eurotiomycetidae</taxon>
        <taxon>Eurotiales</taxon>
        <taxon>Aspergillaceae</taxon>
        <taxon>Aspergillus</taxon>
        <taxon>Aspergillus subgen. Circumdati</taxon>
    </lineage>
</organism>
<feature type="chain" id="PRO_5034569548" description="Fungal calcium binding protein domain-containing protein" evidence="1">
    <location>
        <begin position="19"/>
        <end position="69"/>
    </location>
</feature>
<proteinExistence type="predicted"/>
<evidence type="ECO:0000313" key="2">
    <source>
        <dbReference type="EMBL" id="RAH60588.1"/>
    </source>
</evidence>
<dbReference type="EMBL" id="KZ825057">
    <property type="protein sequence ID" value="RAH60588.1"/>
    <property type="molecule type" value="Genomic_DNA"/>
</dbReference>
<protein>
    <recommendedName>
        <fullName evidence="4">Fungal calcium binding protein domain-containing protein</fullName>
    </recommendedName>
</protein>
<feature type="signal peptide" evidence="1">
    <location>
        <begin position="1"/>
        <end position="18"/>
    </location>
</feature>
<sequence length="69" mass="7415">MKLLTILSTTLFIAAVAATPVIDKAAREIIPKCPSDQATRNCKLCLDVWRLTGHDIDPLSCCKLAGCEG</sequence>
<keyword evidence="3" id="KW-1185">Reference proteome</keyword>
<accession>A0A8G1R788</accession>
<dbReference type="GeneID" id="37163063"/>
<gene>
    <name evidence="2" type="ORF">BO85DRAFT_447163</name>
</gene>
<evidence type="ECO:0000313" key="3">
    <source>
        <dbReference type="Proteomes" id="UP000249526"/>
    </source>
</evidence>
<dbReference type="RefSeq" id="XP_025518510.1">
    <property type="nucleotide sequence ID" value="XM_025659661.1"/>
</dbReference>
<evidence type="ECO:0000256" key="1">
    <source>
        <dbReference type="SAM" id="SignalP"/>
    </source>
</evidence>
<dbReference type="Proteomes" id="UP000249526">
    <property type="component" value="Unassembled WGS sequence"/>
</dbReference>
<reference evidence="2 3" key="1">
    <citation type="submission" date="2018-02" db="EMBL/GenBank/DDBJ databases">
        <title>The genomes of Aspergillus section Nigri reveals drivers in fungal speciation.</title>
        <authorList>
            <consortium name="DOE Joint Genome Institute"/>
            <person name="Vesth T.C."/>
            <person name="Nybo J."/>
            <person name="Theobald S."/>
            <person name="Brandl J."/>
            <person name="Frisvad J.C."/>
            <person name="Nielsen K.F."/>
            <person name="Lyhne E.K."/>
            <person name="Kogle M.E."/>
            <person name="Kuo A."/>
            <person name="Riley R."/>
            <person name="Clum A."/>
            <person name="Nolan M."/>
            <person name="Lipzen A."/>
            <person name="Salamov A."/>
            <person name="Henrissat B."/>
            <person name="Wiebenga A."/>
            <person name="De vries R.P."/>
            <person name="Grigoriev I.V."/>
            <person name="Mortensen U.H."/>
            <person name="Andersen M.R."/>
            <person name="Baker S.E."/>
        </authorList>
    </citation>
    <scope>NUCLEOTIDE SEQUENCE [LARGE SCALE GENOMIC DNA]</scope>
    <source>
        <strain evidence="2 3">CBS 112811</strain>
    </source>
</reference>